<feature type="transmembrane region" description="Helical" evidence="6">
    <location>
        <begin position="435"/>
        <end position="454"/>
    </location>
</feature>
<dbReference type="InterPro" id="IPR014710">
    <property type="entry name" value="RmlC-like_jellyroll"/>
</dbReference>
<dbReference type="InterPro" id="IPR003938">
    <property type="entry name" value="K_chnl_volt-dep_EAG/ELK/ERG"/>
</dbReference>
<keyword evidence="2 6" id="KW-0812">Transmembrane</keyword>
<feature type="compositionally biased region" description="Polar residues" evidence="5">
    <location>
        <begin position="869"/>
        <end position="879"/>
    </location>
</feature>
<evidence type="ECO:0000256" key="3">
    <source>
        <dbReference type="ARBA" id="ARBA00022989"/>
    </source>
</evidence>
<dbReference type="EMBL" id="HBFQ01020939">
    <property type="protein sequence ID" value="CAD8840257.1"/>
    <property type="molecule type" value="Transcribed_RNA"/>
</dbReference>
<gene>
    <name evidence="8" type="ORF">NSCI0253_LOCUS14605</name>
</gene>
<feature type="transmembrane region" description="Helical" evidence="6">
    <location>
        <begin position="356"/>
        <end position="381"/>
    </location>
</feature>
<dbReference type="SUPFAM" id="SSF81324">
    <property type="entry name" value="Voltage-gated potassium channels"/>
    <property type="match status" value="1"/>
</dbReference>
<keyword evidence="4 6" id="KW-0472">Membrane</keyword>
<dbReference type="Gene3D" id="1.10.287.630">
    <property type="entry name" value="Helix hairpin bin"/>
    <property type="match status" value="1"/>
</dbReference>
<dbReference type="InterPro" id="IPR050818">
    <property type="entry name" value="KCNH_animal-type"/>
</dbReference>
<feature type="compositionally biased region" description="Low complexity" evidence="5">
    <location>
        <begin position="69"/>
        <end position="83"/>
    </location>
</feature>
<comment type="subcellular location">
    <subcellularLocation>
        <location evidence="1">Membrane</location>
        <topology evidence="1">Multi-pass membrane protein</topology>
    </subcellularLocation>
</comment>
<feature type="transmembrane region" description="Helical" evidence="6">
    <location>
        <begin position="214"/>
        <end position="235"/>
    </location>
</feature>
<feature type="domain" description="Ion transport" evidence="7">
    <location>
        <begin position="215"/>
        <end position="465"/>
    </location>
</feature>
<dbReference type="InterPro" id="IPR005821">
    <property type="entry name" value="Ion_trans_dom"/>
</dbReference>
<proteinExistence type="predicted"/>
<dbReference type="GO" id="GO:0005886">
    <property type="term" value="C:plasma membrane"/>
    <property type="evidence" value="ECO:0007669"/>
    <property type="project" value="TreeGrafter"/>
</dbReference>
<feature type="transmembrane region" description="Helical" evidence="6">
    <location>
        <begin position="406"/>
        <end position="423"/>
    </location>
</feature>
<feature type="region of interest" description="Disordered" evidence="5">
    <location>
        <begin position="58"/>
        <end position="90"/>
    </location>
</feature>
<keyword evidence="3 6" id="KW-1133">Transmembrane helix</keyword>
<evidence type="ECO:0000256" key="2">
    <source>
        <dbReference type="ARBA" id="ARBA00022692"/>
    </source>
</evidence>
<dbReference type="Pfam" id="PF00520">
    <property type="entry name" value="Ion_trans"/>
    <property type="match status" value="1"/>
</dbReference>
<dbReference type="Gene3D" id="1.10.287.70">
    <property type="match status" value="1"/>
</dbReference>
<feature type="region of interest" description="Disordered" evidence="5">
    <location>
        <begin position="863"/>
        <end position="908"/>
    </location>
</feature>
<reference evidence="8" key="1">
    <citation type="submission" date="2021-01" db="EMBL/GenBank/DDBJ databases">
        <authorList>
            <person name="Corre E."/>
            <person name="Pelletier E."/>
            <person name="Niang G."/>
            <person name="Scheremetjew M."/>
            <person name="Finn R."/>
            <person name="Kale V."/>
            <person name="Holt S."/>
            <person name="Cochrane G."/>
            <person name="Meng A."/>
            <person name="Brown T."/>
            <person name="Cohen L."/>
        </authorList>
    </citation>
    <scope>NUCLEOTIDE SEQUENCE</scope>
</reference>
<evidence type="ECO:0000259" key="7">
    <source>
        <dbReference type="Pfam" id="PF00520"/>
    </source>
</evidence>
<accession>A0A7S1A262</accession>
<dbReference type="PANTHER" id="PTHR10217:SF435">
    <property type="entry name" value="POTASSIUM VOLTAGE-GATED CHANNEL PROTEIN EAG"/>
    <property type="match status" value="1"/>
</dbReference>
<dbReference type="PANTHER" id="PTHR10217">
    <property type="entry name" value="VOLTAGE AND LIGAND GATED POTASSIUM CHANNEL"/>
    <property type="match status" value="1"/>
</dbReference>
<dbReference type="Gene3D" id="2.60.120.10">
    <property type="entry name" value="Jelly Rolls"/>
    <property type="match status" value="1"/>
</dbReference>
<organism evidence="8">
    <name type="scientific">Noctiluca scintillans</name>
    <name type="common">Sea sparkle</name>
    <name type="synonym">Red tide dinoflagellate</name>
    <dbReference type="NCBI Taxonomy" id="2966"/>
    <lineage>
        <taxon>Eukaryota</taxon>
        <taxon>Sar</taxon>
        <taxon>Alveolata</taxon>
        <taxon>Dinophyceae</taxon>
        <taxon>Noctilucales</taxon>
        <taxon>Noctilucaceae</taxon>
        <taxon>Noctiluca</taxon>
    </lineage>
</organism>
<feature type="compositionally biased region" description="Basic and acidic residues" evidence="5">
    <location>
        <begin position="885"/>
        <end position="908"/>
    </location>
</feature>
<protein>
    <recommendedName>
        <fullName evidence="7">Ion transport domain-containing protein</fullName>
    </recommendedName>
</protein>
<name>A0A7S1A262_NOCSC</name>
<sequence length="908" mass="103541">MDREGAAAKDASRQSHRLADNADPFVAVCLGHLSEAEIAIFRLREDLERWPKTHQYNASIFPGRHPPVRSRSSSVVESEPAAPDSLLSPAVSPSGRVIRWERPESHQSSTCARGDRANGFSPSVSFHSRDHSGSTAEILVFDQIVINSMDSEFAEADVIRGVRSVWVDDRNSMGDDGKTLDGKTLPVLLLYLPSWVPRPNLRALVMKPDTKVRLVWLLLQFLLIMYEIFTMPLYLAFDIQPGRGLSIVIFVVNIYFMMDILVTFFTGFLNDDGVLVMSPKKIAVRYARSWLVPDLIAGIPWEWIGDRDFLQGRGASVRFLRMVRLVRVMRLLRLVRMKSLMDKLEMIIEAYRGITFIVDIMRVMVILFAITHWTACMWYIVGVRDTRDVTWVDTYLAEYSDTALRYVYSLYFTLMTMTTVGYGDMSPQNPAEVGFVLVLLLLASIVFAGLMGVLSDIIQSMNKTRHIRSEKKNMLSGYMRWRAVPWALKASIRQHLLFLWDTNRDYDVYEEQIKAQLPPVLRRELCYHVYGRILTKAPFLAWMKDYSVCIKELANEARLMFLELHDNLFRKGQRNMQIYMLISGTVSLTQNQSLFHGEHVALGASCMDDLSVPRNRDLGIVDVGVHAFEKKIKLSGVPQRTRAEDLTRKVATMFHTGRPLQPPPSIHDDDRTEVLKVATQKMHMQDAAKHMAAMQIQNAWRRSRVWKLSQGGACVLRRPFSPELRPKPLKSISTMQRQSVTAPSYFGESCLWVPMDDWDSAAPQFIYNAWCESQVELVYISRKAVQDVIERFSLRERFECFRLAVLDGMQELVEQRGPGNARWMRHSVDAAGQSVDPSAVDLLTNEDNEDSLPASYLAAMARGHRSRLSESSRTPSHQEVSLVAREGDPARPRTLTRSDDNLHSRVDV</sequence>
<dbReference type="InterPro" id="IPR018490">
    <property type="entry name" value="cNMP-bd_dom_sf"/>
</dbReference>
<evidence type="ECO:0000313" key="8">
    <source>
        <dbReference type="EMBL" id="CAD8840257.1"/>
    </source>
</evidence>
<evidence type="ECO:0000256" key="5">
    <source>
        <dbReference type="SAM" id="MobiDB-lite"/>
    </source>
</evidence>
<dbReference type="AlphaFoldDB" id="A0A7S1A262"/>
<evidence type="ECO:0000256" key="1">
    <source>
        <dbReference type="ARBA" id="ARBA00004141"/>
    </source>
</evidence>
<dbReference type="PRINTS" id="PR01463">
    <property type="entry name" value="EAGCHANLFMLY"/>
</dbReference>
<feature type="transmembrane region" description="Helical" evidence="6">
    <location>
        <begin position="247"/>
        <end position="269"/>
    </location>
</feature>
<evidence type="ECO:0000256" key="6">
    <source>
        <dbReference type="SAM" id="Phobius"/>
    </source>
</evidence>
<dbReference type="GO" id="GO:0005249">
    <property type="term" value="F:voltage-gated potassium channel activity"/>
    <property type="evidence" value="ECO:0007669"/>
    <property type="project" value="InterPro"/>
</dbReference>
<dbReference type="SUPFAM" id="SSF51206">
    <property type="entry name" value="cAMP-binding domain-like"/>
    <property type="match status" value="1"/>
</dbReference>
<evidence type="ECO:0000256" key="4">
    <source>
        <dbReference type="ARBA" id="ARBA00023136"/>
    </source>
</evidence>
<dbReference type="GO" id="GO:0042391">
    <property type="term" value="P:regulation of membrane potential"/>
    <property type="evidence" value="ECO:0007669"/>
    <property type="project" value="TreeGrafter"/>
</dbReference>